<evidence type="ECO:0000256" key="18">
    <source>
        <dbReference type="ARBA" id="ARBA00023316"/>
    </source>
</evidence>
<evidence type="ECO:0000256" key="3">
    <source>
        <dbReference type="ARBA" id="ARBA00004609"/>
    </source>
</evidence>
<evidence type="ECO:0000256" key="21">
    <source>
        <dbReference type="ARBA" id="ARBA00048494"/>
    </source>
</evidence>
<reference evidence="25 26" key="1">
    <citation type="submission" date="2018-06" db="EMBL/GenBank/DDBJ databases">
        <title>A transcriptomic atlas of mushroom development highlights an independent origin of complex multicellularity.</title>
        <authorList>
            <consortium name="DOE Joint Genome Institute"/>
            <person name="Krizsan K."/>
            <person name="Almasi E."/>
            <person name="Merenyi Z."/>
            <person name="Sahu N."/>
            <person name="Viragh M."/>
            <person name="Koszo T."/>
            <person name="Mondo S."/>
            <person name="Kiss B."/>
            <person name="Balint B."/>
            <person name="Kues U."/>
            <person name="Barry K."/>
            <person name="Hegedus J.C."/>
            <person name="Henrissat B."/>
            <person name="Johnson J."/>
            <person name="Lipzen A."/>
            <person name="Ohm R."/>
            <person name="Nagy I."/>
            <person name="Pangilinan J."/>
            <person name="Yan J."/>
            <person name="Xiong Y."/>
            <person name="Grigoriev I.V."/>
            <person name="Hibbett D.S."/>
            <person name="Nagy L.G."/>
        </authorList>
    </citation>
    <scope>NUCLEOTIDE SEQUENCE [LARGE SCALE GENOMIC DNA]</scope>
    <source>
        <strain evidence="25 26">SZMC22713</strain>
    </source>
</reference>
<dbReference type="OrthoDB" id="407355at2759"/>
<keyword evidence="10 23" id="KW-0732">Signal</keyword>
<dbReference type="InterPro" id="IPR050248">
    <property type="entry name" value="Polysacc_deacetylase_ArnD"/>
</dbReference>
<accession>A0A4Y7QMA6</accession>
<feature type="chain" id="PRO_5021461914" description="chitin deacetylase" evidence="23">
    <location>
        <begin position="16"/>
        <end position="504"/>
    </location>
</feature>
<organism evidence="25 26">
    <name type="scientific">Rickenella mellea</name>
    <dbReference type="NCBI Taxonomy" id="50990"/>
    <lineage>
        <taxon>Eukaryota</taxon>
        <taxon>Fungi</taxon>
        <taxon>Dikarya</taxon>
        <taxon>Basidiomycota</taxon>
        <taxon>Agaricomycotina</taxon>
        <taxon>Agaricomycetes</taxon>
        <taxon>Hymenochaetales</taxon>
        <taxon>Rickenellaceae</taxon>
        <taxon>Rickenella</taxon>
    </lineage>
</organism>
<evidence type="ECO:0000256" key="22">
    <source>
        <dbReference type="SAM" id="MobiDB-lite"/>
    </source>
</evidence>
<keyword evidence="8" id="KW-0336">GPI-anchor</keyword>
<keyword evidence="26" id="KW-1185">Reference proteome</keyword>
<evidence type="ECO:0000256" key="10">
    <source>
        <dbReference type="ARBA" id="ARBA00022729"/>
    </source>
</evidence>
<dbReference type="PANTHER" id="PTHR10587">
    <property type="entry name" value="GLYCOSYL TRANSFERASE-RELATED"/>
    <property type="match status" value="1"/>
</dbReference>
<keyword evidence="7" id="KW-0964">Secreted</keyword>
<dbReference type="AlphaFoldDB" id="A0A4Y7QMA6"/>
<feature type="signal peptide" evidence="23">
    <location>
        <begin position="1"/>
        <end position="15"/>
    </location>
</feature>
<evidence type="ECO:0000256" key="1">
    <source>
        <dbReference type="ARBA" id="ARBA00001941"/>
    </source>
</evidence>
<keyword evidence="19" id="KW-0624">Polysaccharide degradation</keyword>
<evidence type="ECO:0000256" key="17">
    <source>
        <dbReference type="ARBA" id="ARBA00023288"/>
    </source>
</evidence>
<dbReference type="Pfam" id="PF01522">
    <property type="entry name" value="Polysacc_deac_1"/>
    <property type="match status" value="1"/>
</dbReference>
<keyword evidence="12" id="KW-0146">Chitin degradation</keyword>
<comment type="cofactor">
    <cofactor evidence="1">
        <name>Co(2+)</name>
        <dbReference type="ChEBI" id="CHEBI:48828"/>
    </cofactor>
</comment>
<keyword evidence="9" id="KW-0479">Metal-binding</keyword>
<comment type="catalytic activity">
    <reaction evidence="21">
        <text>[(1-&gt;4)-N-acetyl-beta-D-glucosaminyl](n) + n H2O = chitosan + n acetate</text>
        <dbReference type="Rhea" id="RHEA:10464"/>
        <dbReference type="Rhea" id="RHEA-COMP:9593"/>
        <dbReference type="Rhea" id="RHEA-COMP:9597"/>
        <dbReference type="ChEBI" id="CHEBI:15377"/>
        <dbReference type="ChEBI" id="CHEBI:17029"/>
        <dbReference type="ChEBI" id="CHEBI:30089"/>
        <dbReference type="ChEBI" id="CHEBI:57704"/>
        <dbReference type="EC" id="3.5.1.41"/>
    </reaction>
    <physiologicalReaction direction="left-to-right" evidence="21">
        <dbReference type="Rhea" id="RHEA:10465"/>
    </physiologicalReaction>
</comment>
<evidence type="ECO:0000256" key="16">
    <source>
        <dbReference type="ARBA" id="ARBA00023285"/>
    </source>
</evidence>
<evidence type="ECO:0000256" key="12">
    <source>
        <dbReference type="ARBA" id="ARBA00023024"/>
    </source>
</evidence>
<dbReference type="GO" id="GO:0000272">
    <property type="term" value="P:polysaccharide catabolic process"/>
    <property type="evidence" value="ECO:0007669"/>
    <property type="project" value="UniProtKB-KW"/>
</dbReference>
<evidence type="ECO:0000256" key="9">
    <source>
        <dbReference type="ARBA" id="ARBA00022723"/>
    </source>
</evidence>
<evidence type="ECO:0000256" key="6">
    <source>
        <dbReference type="ARBA" id="ARBA00022512"/>
    </source>
</evidence>
<keyword evidence="11 25" id="KW-0378">Hydrolase</keyword>
<comment type="subcellular location">
    <subcellularLocation>
        <location evidence="3">Cell membrane</location>
        <topology evidence="3">Lipid-anchor</topology>
        <topology evidence="3">GPI-anchor</topology>
    </subcellularLocation>
    <subcellularLocation>
        <location evidence="2">Secreted</location>
        <location evidence="2">Cell wall</location>
    </subcellularLocation>
</comment>
<dbReference type="EMBL" id="ML170157">
    <property type="protein sequence ID" value="TDL28773.1"/>
    <property type="molecule type" value="Genomic_DNA"/>
</dbReference>
<dbReference type="EC" id="3.5.1.41" evidence="20"/>
<dbReference type="STRING" id="50990.A0A4Y7QMA6"/>
<dbReference type="GO" id="GO:0046872">
    <property type="term" value="F:metal ion binding"/>
    <property type="evidence" value="ECO:0007669"/>
    <property type="project" value="UniProtKB-KW"/>
</dbReference>
<dbReference type="GO" id="GO:0071555">
    <property type="term" value="P:cell wall organization"/>
    <property type="evidence" value="ECO:0007669"/>
    <property type="project" value="UniProtKB-KW"/>
</dbReference>
<dbReference type="VEuPathDB" id="FungiDB:BD410DRAFT_711385"/>
<keyword evidence="5" id="KW-1003">Cell membrane</keyword>
<feature type="domain" description="NodB homology" evidence="24">
    <location>
        <begin position="189"/>
        <end position="383"/>
    </location>
</feature>
<evidence type="ECO:0000256" key="15">
    <source>
        <dbReference type="ARBA" id="ARBA00023277"/>
    </source>
</evidence>
<dbReference type="InterPro" id="IPR011330">
    <property type="entry name" value="Glyco_hydro/deAcase_b/a-brl"/>
</dbReference>
<evidence type="ECO:0000256" key="20">
    <source>
        <dbReference type="ARBA" id="ARBA00024056"/>
    </source>
</evidence>
<dbReference type="PANTHER" id="PTHR10587:SF133">
    <property type="entry name" value="CHITIN DEACETYLASE 1-RELATED"/>
    <property type="match status" value="1"/>
</dbReference>
<feature type="compositionally biased region" description="Low complexity" evidence="22">
    <location>
        <begin position="27"/>
        <end position="50"/>
    </location>
</feature>
<keyword evidence="13" id="KW-0472">Membrane</keyword>
<keyword evidence="15" id="KW-0119">Carbohydrate metabolism</keyword>
<dbReference type="FunFam" id="3.20.20.370:FF:000004">
    <property type="entry name" value="Related to Chitin deacetylase"/>
    <property type="match status" value="1"/>
</dbReference>
<evidence type="ECO:0000256" key="8">
    <source>
        <dbReference type="ARBA" id="ARBA00022622"/>
    </source>
</evidence>
<dbReference type="GO" id="GO:0006032">
    <property type="term" value="P:chitin catabolic process"/>
    <property type="evidence" value="ECO:0007669"/>
    <property type="project" value="UniProtKB-KW"/>
</dbReference>
<dbReference type="SUPFAM" id="SSF88713">
    <property type="entry name" value="Glycoside hydrolase/deacetylase"/>
    <property type="match status" value="1"/>
</dbReference>
<proteinExistence type="inferred from homology"/>
<feature type="region of interest" description="Disordered" evidence="22">
    <location>
        <begin position="27"/>
        <end position="64"/>
    </location>
</feature>
<evidence type="ECO:0000256" key="4">
    <source>
        <dbReference type="ARBA" id="ARBA00010973"/>
    </source>
</evidence>
<dbReference type="Proteomes" id="UP000294933">
    <property type="component" value="Unassembled WGS sequence"/>
</dbReference>
<evidence type="ECO:0000256" key="19">
    <source>
        <dbReference type="ARBA" id="ARBA00023326"/>
    </source>
</evidence>
<keyword evidence="17" id="KW-0449">Lipoprotein</keyword>
<gene>
    <name evidence="25" type="ORF">BD410DRAFT_711385</name>
</gene>
<dbReference type="GO" id="GO:0009272">
    <property type="term" value="P:fungal-type cell wall biogenesis"/>
    <property type="evidence" value="ECO:0007669"/>
    <property type="project" value="UniProtKB-ARBA"/>
</dbReference>
<name>A0A4Y7QMA6_9AGAM</name>
<evidence type="ECO:0000259" key="24">
    <source>
        <dbReference type="PROSITE" id="PS51677"/>
    </source>
</evidence>
<evidence type="ECO:0000313" key="25">
    <source>
        <dbReference type="EMBL" id="TDL28773.1"/>
    </source>
</evidence>
<evidence type="ECO:0000256" key="7">
    <source>
        <dbReference type="ARBA" id="ARBA00022525"/>
    </source>
</evidence>
<dbReference type="PROSITE" id="PS51677">
    <property type="entry name" value="NODB"/>
    <property type="match status" value="1"/>
</dbReference>
<evidence type="ECO:0000256" key="14">
    <source>
        <dbReference type="ARBA" id="ARBA00023180"/>
    </source>
</evidence>
<evidence type="ECO:0000313" key="26">
    <source>
        <dbReference type="Proteomes" id="UP000294933"/>
    </source>
</evidence>
<evidence type="ECO:0000256" key="11">
    <source>
        <dbReference type="ARBA" id="ARBA00022801"/>
    </source>
</evidence>
<keyword evidence="14" id="KW-0325">Glycoprotein</keyword>
<protein>
    <recommendedName>
        <fullName evidence="20">chitin deacetylase</fullName>
        <ecNumber evidence="20">3.5.1.41</ecNumber>
    </recommendedName>
</protein>
<dbReference type="GO" id="GO:0004099">
    <property type="term" value="F:chitin deacetylase activity"/>
    <property type="evidence" value="ECO:0007669"/>
    <property type="project" value="UniProtKB-EC"/>
</dbReference>
<evidence type="ECO:0000256" key="2">
    <source>
        <dbReference type="ARBA" id="ARBA00004191"/>
    </source>
</evidence>
<evidence type="ECO:0000256" key="5">
    <source>
        <dbReference type="ARBA" id="ARBA00022475"/>
    </source>
</evidence>
<comment type="similarity">
    <text evidence="4">Belongs to the polysaccharide deacetylase family.</text>
</comment>
<keyword evidence="16" id="KW-0170">Cobalt</keyword>
<evidence type="ECO:0000256" key="13">
    <source>
        <dbReference type="ARBA" id="ARBA00023136"/>
    </source>
</evidence>
<sequence length="504" mass="54442">MRPSALFLLPVLVVAHDLHYNLHARQAPPSASLPSTSAASAAPTGSGSPTLSPPPTVPVTLQSTNPTAVPLSQITANETSQPTIALQSTFAAGSIPTGIPGAPPLPNAAALVPANYPPLDKTPPTDSPQVQQWIQQVASTGISIPNISVTTGAAACSANPAAAADTSRCWWTCGGCTRPSDITTCPDKLTWGLTYDDGPGFYTPNLLQYLDSQNLKTTFFVIGSRALGAPFTLQTEYMSGHQIGVHTWSHPPLTTMTNEQIIAELGWTKQVIKDITGLTPNTFRPPYGDIDDRVRAIALAMGLTPIIWTRLSPVATFDTGDFNINGGTISSSQVIVNFENIIANATTINTGFIVLEHDLFEQTVQLATGYILPEALAHNPAFSLKPVINCLNKPLSDAYVETNNNSTNPPPGGVSKSFPLFFRQRTNRLTCIYRLCGCDTLIGCFWLQPSHWIGGGEVRWNVDGWPPFGHDVYRVGHWHGRFNRWYCYRAVLRDLSLVICIPPY</sequence>
<keyword evidence="6" id="KW-0134">Cell wall</keyword>
<dbReference type="InterPro" id="IPR002509">
    <property type="entry name" value="NODB_dom"/>
</dbReference>
<dbReference type="GO" id="GO:0005886">
    <property type="term" value="C:plasma membrane"/>
    <property type="evidence" value="ECO:0007669"/>
    <property type="project" value="UniProtKB-SubCell"/>
</dbReference>
<dbReference type="GO" id="GO:0098552">
    <property type="term" value="C:side of membrane"/>
    <property type="evidence" value="ECO:0007669"/>
    <property type="project" value="UniProtKB-KW"/>
</dbReference>
<evidence type="ECO:0000256" key="23">
    <source>
        <dbReference type="SAM" id="SignalP"/>
    </source>
</evidence>
<dbReference type="Gene3D" id="3.20.20.370">
    <property type="entry name" value="Glycoside hydrolase/deacetylase"/>
    <property type="match status" value="1"/>
</dbReference>
<keyword evidence="18" id="KW-0961">Cell wall biogenesis/degradation</keyword>